<evidence type="ECO:0000313" key="3">
    <source>
        <dbReference type="Proteomes" id="UP000595064"/>
    </source>
</evidence>
<feature type="region of interest" description="Disordered" evidence="1">
    <location>
        <begin position="1"/>
        <end position="21"/>
    </location>
</feature>
<evidence type="ECO:0000256" key="1">
    <source>
        <dbReference type="SAM" id="MobiDB-lite"/>
    </source>
</evidence>
<proteinExistence type="predicted"/>
<protein>
    <submittedName>
        <fullName evidence="2">Uncharacterized protein</fullName>
    </submittedName>
</protein>
<dbReference type="RefSeq" id="WP_198129308.1">
    <property type="nucleotide sequence ID" value="NZ_CP065748.1"/>
</dbReference>
<evidence type="ECO:0000313" key="2">
    <source>
        <dbReference type="EMBL" id="QPS80900.1"/>
    </source>
</evidence>
<dbReference type="Proteomes" id="UP000595064">
    <property type="component" value="Chromosome"/>
</dbReference>
<dbReference type="AlphaFoldDB" id="A0A7T2YRT3"/>
<gene>
    <name evidence="2" type="ORF">I6G47_28665</name>
</gene>
<keyword evidence="3" id="KW-1185">Reference proteome</keyword>
<sequence length="122" mass="13371">MSSYTPAFTEETSTVSLSGRNPTGVRVTWRYRSRKSRLPVHFGDPKSYVEGGERVMCQLGWKTDAGAWSEASVTASAVGAEVVDVSSSPVPTGARQARLRVWTEQNGVASREHVLYFKFLAS</sequence>
<reference evidence="2 3" key="1">
    <citation type="submission" date="2020-12" db="EMBL/GenBank/DDBJ databases">
        <title>FDA dAtabase for Regulatory Grade micrObial Sequences (FDA-ARGOS): Supporting development and validation of Infectious Disease Dx tests.</title>
        <authorList>
            <person name="Sproer C."/>
            <person name="Gronow S."/>
            <person name="Severitt S."/>
            <person name="Schroder I."/>
            <person name="Tallon L."/>
            <person name="Sadzewicz L."/>
            <person name="Zhao X."/>
            <person name="Boylan J."/>
            <person name="Ott S."/>
            <person name="Bowen H."/>
            <person name="Vavikolanu K."/>
            <person name="Mehta A."/>
            <person name="Aluvathingal J."/>
            <person name="Nadendla S."/>
            <person name="Lowell S."/>
            <person name="Myers T."/>
            <person name="Yan Y."/>
            <person name="Sichtig H."/>
        </authorList>
    </citation>
    <scope>NUCLEOTIDE SEQUENCE [LARGE SCALE GENOMIC DNA]</scope>
    <source>
        <strain evidence="2 3">FDAARGOS_890</strain>
    </source>
</reference>
<name>A0A7T2YRT3_9BURK</name>
<dbReference type="EMBL" id="CP065748">
    <property type="protein sequence ID" value="QPS80900.1"/>
    <property type="molecule type" value="Genomic_DNA"/>
</dbReference>
<accession>A0A7T2YRT3</accession>
<organism evidence="2 3">
    <name type="scientific">Delftia lacustris</name>
    <dbReference type="NCBI Taxonomy" id="558537"/>
    <lineage>
        <taxon>Bacteria</taxon>
        <taxon>Pseudomonadati</taxon>
        <taxon>Pseudomonadota</taxon>
        <taxon>Betaproteobacteria</taxon>
        <taxon>Burkholderiales</taxon>
        <taxon>Comamonadaceae</taxon>
        <taxon>Delftia</taxon>
    </lineage>
</organism>
<dbReference type="KEGG" id="dla:I6G47_28665"/>